<feature type="compositionally biased region" description="Polar residues" evidence="1">
    <location>
        <begin position="112"/>
        <end position="121"/>
    </location>
</feature>
<organism evidence="2 3">
    <name type="scientific">Austropuccinia psidii MF-1</name>
    <dbReference type="NCBI Taxonomy" id="1389203"/>
    <lineage>
        <taxon>Eukaryota</taxon>
        <taxon>Fungi</taxon>
        <taxon>Dikarya</taxon>
        <taxon>Basidiomycota</taxon>
        <taxon>Pucciniomycotina</taxon>
        <taxon>Pucciniomycetes</taxon>
        <taxon>Pucciniales</taxon>
        <taxon>Sphaerophragmiaceae</taxon>
        <taxon>Austropuccinia</taxon>
    </lineage>
</organism>
<comment type="caution">
    <text evidence="2">The sequence shown here is derived from an EMBL/GenBank/DDBJ whole genome shotgun (WGS) entry which is preliminary data.</text>
</comment>
<name>A0A9Q3GNV3_9BASI</name>
<feature type="compositionally biased region" description="Polar residues" evidence="1">
    <location>
        <begin position="19"/>
        <end position="38"/>
    </location>
</feature>
<feature type="compositionally biased region" description="Basic and acidic residues" evidence="1">
    <location>
        <begin position="84"/>
        <end position="95"/>
    </location>
</feature>
<feature type="region of interest" description="Disordered" evidence="1">
    <location>
        <begin position="84"/>
        <end position="152"/>
    </location>
</feature>
<reference evidence="2" key="1">
    <citation type="submission" date="2021-03" db="EMBL/GenBank/DDBJ databases">
        <title>Draft genome sequence of rust myrtle Austropuccinia psidii MF-1, a brazilian biotype.</title>
        <authorList>
            <person name="Quecine M.C."/>
            <person name="Pachon D.M.R."/>
            <person name="Bonatelli M.L."/>
            <person name="Correr F.H."/>
            <person name="Franceschini L.M."/>
            <person name="Leite T.F."/>
            <person name="Margarido G.R.A."/>
            <person name="Almeida C.A."/>
            <person name="Ferrarezi J.A."/>
            <person name="Labate C.A."/>
        </authorList>
    </citation>
    <scope>NUCLEOTIDE SEQUENCE</scope>
    <source>
        <strain evidence="2">MF-1</strain>
    </source>
</reference>
<protein>
    <submittedName>
        <fullName evidence="2">Uncharacterized protein</fullName>
    </submittedName>
</protein>
<feature type="region of interest" description="Disordered" evidence="1">
    <location>
        <begin position="19"/>
        <end position="67"/>
    </location>
</feature>
<dbReference type="AlphaFoldDB" id="A0A9Q3GNV3"/>
<feature type="compositionally biased region" description="Polar residues" evidence="1">
    <location>
        <begin position="49"/>
        <end position="60"/>
    </location>
</feature>
<keyword evidence="3" id="KW-1185">Reference proteome</keyword>
<feature type="compositionally biased region" description="Polar residues" evidence="1">
    <location>
        <begin position="137"/>
        <end position="152"/>
    </location>
</feature>
<proteinExistence type="predicted"/>
<sequence>MKIFTLYWWKLPRCGFKATSDTNKGNTGMNPLNIQQRPQTRRLDRHGSHNSTPQAPQRSVSIEHGKQDVLSSFTLGRTWSKLSEDMPQRPYENHQRLQSQQEIQTLRREGSQNKGESSHNTGYRGAMDPEREYSDSLKITRSRTTQLSSGFT</sequence>
<gene>
    <name evidence="2" type="ORF">O181_013439</name>
</gene>
<accession>A0A9Q3GNV3</accession>
<dbReference type="Proteomes" id="UP000765509">
    <property type="component" value="Unassembled WGS sequence"/>
</dbReference>
<evidence type="ECO:0000256" key="1">
    <source>
        <dbReference type="SAM" id="MobiDB-lite"/>
    </source>
</evidence>
<evidence type="ECO:0000313" key="3">
    <source>
        <dbReference type="Proteomes" id="UP000765509"/>
    </source>
</evidence>
<dbReference type="EMBL" id="AVOT02003511">
    <property type="protein sequence ID" value="MBW0473724.1"/>
    <property type="molecule type" value="Genomic_DNA"/>
</dbReference>
<evidence type="ECO:0000313" key="2">
    <source>
        <dbReference type="EMBL" id="MBW0473724.1"/>
    </source>
</evidence>